<proteinExistence type="inferred from homology"/>
<evidence type="ECO:0000313" key="8">
    <source>
        <dbReference type="RefSeq" id="XP_025050734.1"/>
    </source>
</evidence>
<keyword evidence="4 5" id="KW-0808">Transferase</keyword>
<sequence>MGSKFSCHVEHEALAQPLQEEFSLSVTSGLWGRFFKWRDYFGKGVADGPRWLGVYSELVPRAAGDLGWRLLHGAIATRVYLARAAGLSDECSFCHQRETLAHLVLECTPPPRVIKTHLPIQLVPKSFWDNDCKVIYVARNPKDTVVSYYFFDQKNKTQPEPGPWPTYLQRFMRGELAWGSWYDHVCGYWAAREKHRILYVFYEDMKEDPGREVQQVASFLGAALSPEALARVIQLSSFTAMQDNPMANYSSVPRALFDPTISPFLRRGEVGDWKNHFTVAQNEAFDAHYQNRMASPGVPHFRSQV</sequence>
<comment type="similarity">
    <text evidence="2 5">Belongs to the sulfotransferase 1 family.</text>
</comment>
<evidence type="ECO:0000256" key="3">
    <source>
        <dbReference type="ARBA" id="ARBA00022490"/>
    </source>
</evidence>
<dbReference type="GO" id="GO:0008146">
    <property type="term" value="F:sulfotransferase activity"/>
    <property type="evidence" value="ECO:0007669"/>
    <property type="project" value="InterPro"/>
</dbReference>
<evidence type="ECO:0000313" key="7">
    <source>
        <dbReference type="Proteomes" id="UP000189705"/>
    </source>
</evidence>
<dbReference type="PROSITE" id="PS00290">
    <property type="entry name" value="IG_MHC"/>
    <property type="match status" value="1"/>
</dbReference>
<dbReference type="GO" id="GO:0005737">
    <property type="term" value="C:cytoplasm"/>
    <property type="evidence" value="ECO:0007669"/>
    <property type="project" value="UniProtKB-SubCell"/>
</dbReference>
<dbReference type="EC" id="2.8.2.-" evidence="5"/>
<evidence type="ECO:0000259" key="6">
    <source>
        <dbReference type="Pfam" id="PF00685"/>
    </source>
</evidence>
<evidence type="ECO:0000256" key="4">
    <source>
        <dbReference type="ARBA" id="ARBA00022679"/>
    </source>
</evidence>
<dbReference type="InterPro" id="IPR003006">
    <property type="entry name" value="Ig/MHC_CS"/>
</dbReference>
<keyword evidence="3" id="KW-0963">Cytoplasm</keyword>
<organism evidence="7 8">
    <name type="scientific">Alligator sinensis</name>
    <name type="common">Chinese alligator</name>
    <dbReference type="NCBI Taxonomy" id="38654"/>
    <lineage>
        <taxon>Eukaryota</taxon>
        <taxon>Metazoa</taxon>
        <taxon>Chordata</taxon>
        <taxon>Craniata</taxon>
        <taxon>Vertebrata</taxon>
        <taxon>Euteleostomi</taxon>
        <taxon>Archelosauria</taxon>
        <taxon>Archosauria</taxon>
        <taxon>Crocodylia</taxon>
        <taxon>Alligatoridae</taxon>
        <taxon>Alligatorinae</taxon>
        <taxon>Alligator</taxon>
    </lineage>
</organism>
<dbReference type="SUPFAM" id="SSF52540">
    <property type="entry name" value="P-loop containing nucleoside triphosphate hydrolases"/>
    <property type="match status" value="1"/>
</dbReference>
<gene>
    <name evidence="8" type="primary">LOC102381283</name>
</gene>
<dbReference type="AlphaFoldDB" id="A0A3Q0FTS3"/>
<keyword evidence="7" id="KW-1185">Reference proteome</keyword>
<dbReference type="Proteomes" id="UP000189705">
    <property type="component" value="Unplaced"/>
</dbReference>
<evidence type="ECO:0000256" key="5">
    <source>
        <dbReference type="RuleBase" id="RU361155"/>
    </source>
</evidence>
<dbReference type="RefSeq" id="XP_025050734.1">
    <property type="nucleotide sequence ID" value="XM_025194949.1"/>
</dbReference>
<name>A0A3Q0FTS3_ALLSI</name>
<dbReference type="PANTHER" id="PTHR11783">
    <property type="entry name" value="SULFOTRANSFERASE SULT"/>
    <property type="match status" value="1"/>
</dbReference>
<dbReference type="Pfam" id="PF00685">
    <property type="entry name" value="Sulfotransfer_1"/>
    <property type="match status" value="1"/>
</dbReference>
<dbReference type="KEGG" id="asn:102381283"/>
<dbReference type="Gene3D" id="3.40.50.300">
    <property type="entry name" value="P-loop containing nucleotide triphosphate hydrolases"/>
    <property type="match status" value="1"/>
</dbReference>
<evidence type="ECO:0000256" key="1">
    <source>
        <dbReference type="ARBA" id="ARBA00004496"/>
    </source>
</evidence>
<evidence type="ECO:0000256" key="2">
    <source>
        <dbReference type="ARBA" id="ARBA00005771"/>
    </source>
</evidence>
<reference evidence="8" key="1">
    <citation type="submission" date="2025-08" db="UniProtKB">
        <authorList>
            <consortium name="RefSeq"/>
        </authorList>
    </citation>
    <scope>IDENTIFICATION</scope>
</reference>
<dbReference type="InterPro" id="IPR027417">
    <property type="entry name" value="P-loop_NTPase"/>
</dbReference>
<dbReference type="FunFam" id="3.40.50.300:FF:000433">
    <property type="entry name" value="Estrogen sulfotransferase"/>
    <property type="match status" value="1"/>
</dbReference>
<dbReference type="GeneID" id="102381283"/>
<comment type="subcellular location">
    <subcellularLocation>
        <location evidence="1">Cytoplasm</location>
    </subcellularLocation>
</comment>
<dbReference type="InterPro" id="IPR000863">
    <property type="entry name" value="Sulfotransferase_dom"/>
</dbReference>
<protein>
    <recommendedName>
        <fullName evidence="5">Sulfotransferase</fullName>
        <ecNumber evidence="5">2.8.2.-</ecNumber>
    </recommendedName>
</protein>
<dbReference type="InParanoid" id="A0A3Q0FTS3"/>
<accession>A0A3Q0FTS3</accession>
<feature type="domain" description="Sulfotransferase" evidence="6">
    <location>
        <begin position="108"/>
        <end position="294"/>
    </location>
</feature>